<proteinExistence type="predicted"/>
<keyword evidence="2" id="KW-1185">Reference proteome</keyword>
<gene>
    <name evidence="1" type="ORF">E4U60_000479</name>
</gene>
<reference evidence="1 2" key="1">
    <citation type="journal article" date="2020" name="bioRxiv">
        <title>Whole genome comparisons of ergot fungi reveals the divergence and evolution of species within the genus Claviceps are the result of varying mechanisms driving genome evolution and host range expansion.</title>
        <authorList>
            <person name="Wyka S.A."/>
            <person name="Mondo S.J."/>
            <person name="Liu M."/>
            <person name="Dettman J."/>
            <person name="Nalam V."/>
            <person name="Broders K.D."/>
        </authorList>
    </citation>
    <scope>NUCLEOTIDE SEQUENCE [LARGE SCALE GENOMIC DNA]</scope>
    <source>
        <strain evidence="1 2">CCC 1485</strain>
    </source>
</reference>
<name>A0A9P7SIH4_9HYPO</name>
<accession>A0A9P7SIH4</accession>
<protein>
    <submittedName>
        <fullName evidence="1">Uncharacterized protein</fullName>
    </submittedName>
</protein>
<comment type="caution">
    <text evidence="1">The sequence shown here is derived from an EMBL/GenBank/DDBJ whole genome shotgun (WGS) entry which is preliminary data.</text>
</comment>
<evidence type="ECO:0000313" key="2">
    <source>
        <dbReference type="Proteomes" id="UP000706124"/>
    </source>
</evidence>
<evidence type="ECO:0000313" key="1">
    <source>
        <dbReference type="EMBL" id="KAG5940480.1"/>
    </source>
</evidence>
<sequence length="125" mass="13618">MRNLGLSFSANAKPDAEAKSPFKAATDIPASKFTVRAISKLHMRSCGQAVDVVCATGYAWPFAAQMGALCHRVDASVPPNRDANDVEFVDLHDNYGFCFPPETEPLFGARNGRQYLPPCIDKLQS</sequence>
<organism evidence="1 2">
    <name type="scientific">Claviceps pazoutovae</name>
    <dbReference type="NCBI Taxonomy" id="1649127"/>
    <lineage>
        <taxon>Eukaryota</taxon>
        <taxon>Fungi</taxon>
        <taxon>Dikarya</taxon>
        <taxon>Ascomycota</taxon>
        <taxon>Pezizomycotina</taxon>
        <taxon>Sordariomycetes</taxon>
        <taxon>Hypocreomycetidae</taxon>
        <taxon>Hypocreales</taxon>
        <taxon>Clavicipitaceae</taxon>
        <taxon>Claviceps</taxon>
    </lineage>
</organism>
<dbReference type="AlphaFoldDB" id="A0A9P7SIH4"/>
<dbReference type="Proteomes" id="UP000706124">
    <property type="component" value="Unassembled WGS sequence"/>
</dbReference>
<dbReference type="EMBL" id="SRPO01000113">
    <property type="protein sequence ID" value="KAG5940480.1"/>
    <property type="molecule type" value="Genomic_DNA"/>
</dbReference>